<comment type="similarity">
    <text evidence="2">Belongs to the outer membrane factor (OMF) (TC 1.B.17) family.</text>
</comment>
<protein>
    <submittedName>
        <fullName evidence="8">TolC family outer membrane protein</fullName>
    </submittedName>
</protein>
<accession>A0A7H1MZX6</accession>
<dbReference type="AlphaFoldDB" id="A0A7H1MZX6"/>
<evidence type="ECO:0000256" key="4">
    <source>
        <dbReference type="ARBA" id="ARBA00022452"/>
    </source>
</evidence>
<dbReference type="GO" id="GO:0009279">
    <property type="term" value="C:cell outer membrane"/>
    <property type="evidence" value="ECO:0007669"/>
    <property type="project" value="UniProtKB-SubCell"/>
</dbReference>
<keyword evidence="9" id="KW-1185">Reference proteome</keyword>
<evidence type="ECO:0000256" key="3">
    <source>
        <dbReference type="ARBA" id="ARBA00022448"/>
    </source>
</evidence>
<dbReference type="GO" id="GO:1990281">
    <property type="term" value="C:efflux pump complex"/>
    <property type="evidence" value="ECO:0007669"/>
    <property type="project" value="TreeGrafter"/>
</dbReference>
<proteinExistence type="inferred from homology"/>
<dbReference type="RefSeq" id="WP_190262524.1">
    <property type="nucleotide sequence ID" value="NZ_CP053923.1"/>
</dbReference>
<gene>
    <name evidence="8" type="ORF">HQ394_06165</name>
</gene>
<organism evidence="8 9">
    <name type="scientific">Defluviicoccus vanus</name>
    <dbReference type="NCBI Taxonomy" id="111831"/>
    <lineage>
        <taxon>Bacteria</taxon>
        <taxon>Pseudomonadati</taxon>
        <taxon>Pseudomonadota</taxon>
        <taxon>Alphaproteobacteria</taxon>
        <taxon>Rhodospirillales</taxon>
        <taxon>Rhodospirillaceae</taxon>
        <taxon>Defluviicoccus</taxon>
    </lineage>
</organism>
<evidence type="ECO:0000256" key="2">
    <source>
        <dbReference type="ARBA" id="ARBA00007613"/>
    </source>
</evidence>
<dbReference type="EMBL" id="CP053923">
    <property type="protein sequence ID" value="QNT69012.1"/>
    <property type="molecule type" value="Genomic_DNA"/>
</dbReference>
<keyword evidence="4" id="KW-1134">Transmembrane beta strand</keyword>
<keyword evidence="3" id="KW-0813">Transport</keyword>
<dbReference type="KEGG" id="dvn:HQ394_06165"/>
<evidence type="ECO:0000256" key="5">
    <source>
        <dbReference type="ARBA" id="ARBA00022692"/>
    </source>
</evidence>
<dbReference type="GO" id="GO:0015288">
    <property type="term" value="F:porin activity"/>
    <property type="evidence" value="ECO:0007669"/>
    <property type="project" value="TreeGrafter"/>
</dbReference>
<evidence type="ECO:0000256" key="7">
    <source>
        <dbReference type="ARBA" id="ARBA00023237"/>
    </source>
</evidence>
<sequence length="495" mass="54900">MGNELAFHQRPQVAGQRRSTLRPILPLVFAALFTTVLTPAANAETLDEALALAYGNNPRLEAQRAQLRATDEQVPQALAGWRPSVRASGSIGQAYQNDTQRYQTRNGNQYISQSTTLEPNFVAGEITQPLFRGGQTLAQTRAAENNVRADRARLVSAEQTVLLDAATAFMDVYSTQTQLDLTIKNEQRLMRQLEATRDRFQVGEVTRTDVYQAEARVARATAERIQAEGRLESARADYRSAVGRSPGSLTRPSLPDGLPKTQDDALDMALGGNPDVHARAYDERSALDSVDTVRGQFMPTINVVGRIERDYESFYEERETVTYEALVRMDVPLYTAGTTFSQYRQAKQTVALRRRQLDAVERETVRQATDAWARLETARAAIVSRQKQVEANQVALEGVQREAEVGARTVLDILDAEQELLDSQVTLVQAQRDELVAAYQLKGSIGELTAQRLRLDVPFYDPTEHYREVRGSWFGTGSSGDISGDFAPAGSPSTR</sequence>
<keyword evidence="6" id="KW-0472">Membrane</keyword>
<dbReference type="SUPFAM" id="SSF56954">
    <property type="entry name" value="Outer membrane efflux proteins (OEP)"/>
    <property type="match status" value="1"/>
</dbReference>
<dbReference type="InterPro" id="IPR010130">
    <property type="entry name" value="T1SS_OMP_TolC"/>
</dbReference>
<dbReference type="PANTHER" id="PTHR30026">
    <property type="entry name" value="OUTER MEMBRANE PROTEIN TOLC"/>
    <property type="match status" value="1"/>
</dbReference>
<dbReference type="InterPro" id="IPR003423">
    <property type="entry name" value="OMP_efflux"/>
</dbReference>
<dbReference type="NCBIfam" id="TIGR01844">
    <property type="entry name" value="type_I_sec_TolC"/>
    <property type="match status" value="1"/>
</dbReference>
<reference evidence="8 9" key="1">
    <citation type="submission" date="2020-05" db="EMBL/GenBank/DDBJ databases">
        <title>Complete closed genome sequence of Defluviicoccus vanus.</title>
        <authorList>
            <person name="Bessarab I."/>
            <person name="Arumugam K."/>
            <person name="Maszenan A.M."/>
            <person name="Seviour R.J."/>
            <person name="Williams R.B."/>
        </authorList>
    </citation>
    <scope>NUCLEOTIDE SEQUENCE [LARGE SCALE GENOMIC DNA]</scope>
    <source>
        <strain evidence="8 9">Ben 114</strain>
    </source>
</reference>
<evidence type="ECO:0000256" key="6">
    <source>
        <dbReference type="ARBA" id="ARBA00023136"/>
    </source>
</evidence>
<evidence type="ECO:0000313" key="8">
    <source>
        <dbReference type="EMBL" id="QNT69012.1"/>
    </source>
</evidence>
<dbReference type="Proteomes" id="UP000516369">
    <property type="component" value="Chromosome"/>
</dbReference>
<dbReference type="PANTHER" id="PTHR30026:SF22">
    <property type="entry name" value="OUTER MEMBRANE EFFLUX PROTEIN"/>
    <property type="match status" value="1"/>
</dbReference>
<dbReference type="GO" id="GO:0015562">
    <property type="term" value="F:efflux transmembrane transporter activity"/>
    <property type="evidence" value="ECO:0007669"/>
    <property type="project" value="InterPro"/>
</dbReference>
<evidence type="ECO:0000313" key="9">
    <source>
        <dbReference type="Proteomes" id="UP000516369"/>
    </source>
</evidence>
<dbReference type="Pfam" id="PF02321">
    <property type="entry name" value="OEP"/>
    <property type="match status" value="2"/>
</dbReference>
<dbReference type="Gene3D" id="1.20.1600.10">
    <property type="entry name" value="Outer membrane efflux proteins (OEP)"/>
    <property type="match status" value="1"/>
</dbReference>
<name>A0A7H1MZX6_9PROT</name>
<evidence type="ECO:0000256" key="1">
    <source>
        <dbReference type="ARBA" id="ARBA00004442"/>
    </source>
</evidence>
<keyword evidence="7" id="KW-0998">Cell outer membrane</keyword>
<keyword evidence="5" id="KW-0812">Transmembrane</keyword>
<dbReference type="InterPro" id="IPR051906">
    <property type="entry name" value="TolC-like"/>
</dbReference>
<comment type="subcellular location">
    <subcellularLocation>
        <location evidence="1">Cell outer membrane</location>
    </subcellularLocation>
</comment>